<comment type="similarity">
    <text evidence="1">Belongs to the 4-hydroxybenzoyl-CoA thioesterase family.</text>
</comment>
<dbReference type="InterPro" id="IPR050563">
    <property type="entry name" value="4-hydroxybenzoyl-CoA_TE"/>
</dbReference>
<comment type="caution">
    <text evidence="3">The sequence shown here is derived from an EMBL/GenBank/DDBJ whole genome shotgun (WGS) entry which is preliminary data.</text>
</comment>
<dbReference type="CDD" id="cd00586">
    <property type="entry name" value="4HBT"/>
    <property type="match status" value="1"/>
</dbReference>
<dbReference type="AlphaFoldDB" id="A0A3R7VRS7"/>
<evidence type="ECO:0000313" key="4">
    <source>
        <dbReference type="Proteomes" id="UP000284763"/>
    </source>
</evidence>
<keyword evidence="2" id="KW-0378">Hydrolase</keyword>
<protein>
    <submittedName>
        <fullName evidence="3">Acyl-CoA thioesterase</fullName>
    </submittedName>
</protein>
<gene>
    <name evidence="3" type="ORF">D5R95_07990</name>
</gene>
<evidence type="ECO:0000256" key="2">
    <source>
        <dbReference type="ARBA" id="ARBA00022801"/>
    </source>
</evidence>
<dbReference type="Pfam" id="PF13279">
    <property type="entry name" value="4HBT_2"/>
    <property type="match status" value="1"/>
</dbReference>
<proteinExistence type="inferred from homology"/>
<dbReference type="PANTHER" id="PTHR31793:SF27">
    <property type="entry name" value="NOVEL THIOESTERASE SUPERFAMILY DOMAIN AND SAPOSIN A-TYPE DOMAIN CONTAINING PROTEIN (0610012H03RIK)"/>
    <property type="match status" value="1"/>
</dbReference>
<evidence type="ECO:0000313" key="3">
    <source>
        <dbReference type="EMBL" id="RQD81600.1"/>
    </source>
</evidence>
<name>A0A3R7VRS7_9EURY</name>
<dbReference type="Proteomes" id="UP000284763">
    <property type="component" value="Unassembled WGS sequence"/>
</dbReference>
<sequence length="142" mass="16674">MFTLTVTPRFGDIDGLGHINNTVLPRWFETARNPIFRIFTPDLDLSEDKWKLIMVRMEFDFLGEMFFDGDVEIKTYILKIGNTSFTIGHEAWQHNKLKVRGKAVIVHYDFKEETSIPIQGECRKRLESHLVPENNTTWDSIR</sequence>
<organism evidence="3 4">
    <name type="scientific">Methanosalsum natronophilum</name>
    <dbReference type="NCBI Taxonomy" id="768733"/>
    <lineage>
        <taxon>Archaea</taxon>
        <taxon>Methanobacteriati</taxon>
        <taxon>Methanobacteriota</taxon>
        <taxon>Stenosarchaea group</taxon>
        <taxon>Methanomicrobia</taxon>
        <taxon>Methanosarcinales</taxon>
        <taxon>Methanosarcinaceae</taxon>
        <taxon>Methanosalsum</taxon>
    </lineage>
</organism>
<dbReference type="GO" id="GO:0047617">
    <property type="term" value="F:fatty acyl-CoA hydrolase activity"/>
    <property type="evidence" value="ECO:0007669"/>
    <property type="project" value="TreeGrafter"/>
</dbReference>
<evidence type="ECO:0000256" key="1">
    <source>
        <dbReference type="ARBA" id="ARBA00005953"/>
    </source>
</evidence>
<accession>A0A3R7VRS7</accession>
<dbReference type="EMBL" id="QZAB01000504">
    <property type="protein sequence ID" value="RQD81600.1"/>
    <property type="molecule type" value="Genomic_DNA"/>
</dbReference>
<reference evidence="3 4" key="1">
    <citation type="submission" date="2018-08" db="EMBL/GenBank/DDBJ databases">
        <title>The metabolism and importance of syntrophic acetate oxidation coupled to methane or sulfide production in haloalkaline environments.</title>
        <authorList>
            <person name="Timmers P.H.A."/>
            <person name="Vavourakis C.D."/>
            <person name="Sorokin D.Y."/>
            <person name="Sinninghe Damste J.S."/>
            <person name="Muyzer G."/>
            <person name="Stams A.J.M."/>
            <person name="Plugge C.M."/>
        </authorList>
    </citation>
    <scope>NUCLEOTIDE SEQUENCE [LARGE SCALE GENOMIC DNA]</scope>
    <source>
        <strain evidence="3">MSAO_Arc3</strain>
    </source>
</reference>
<dbReference type="PANTHER" id="PTHR31793">
    <property type="entry name" value="4-HYDROXYBENZOYL-COA THIOESTERASE FAMILY MEMBER"/>
    <property type="match status" value="1"/>
</dbReference>
<dbReference type="Gene3D" id="3.10.129.10">
    <property type="entry name" value="Hotdog Thioesterase"/>
    <property type="match status" value="1"/>
</dbReference>
<dbReference type="SUPFAM" id="SSF54637">
    <property type="entry name" value="Thioesterase/thiol ester dehydrase-isomerase"/>
    <property type="match status" value="1"/>
</dbReference>
<dbReference type="InterPro" id="IPR029069">
    <property type="entry name" value="HotDog_dom_sf"/>
</dbReference>